<organism evidence="1 2">
    <name type="scientific">Xylaria bambusicola</name>
    <dbReference type="NCBI Taxonomy" id="326684"/>
    <lineage>
        <taxon>Eukaryota</taxon>
        <taxon>Fungi</taxon>
        <taxon>Dikarya</taxon>
        <taxon>Ascomycota</taxon>
        <taxon>Pezizomycotina</taxon>
        <taxon>Sordariomycetes</taxon>
        <taxon>Xylariomycetidae</taxon>
        <taxon>Xylariales</taxon>
        <taxon>Xylariaceae</taxon>
        <taxon>Xylaria</taxon>
    </lineage>
</organism>
<evidence type="ECO:0000313" key="2">
    <source>
        <dbReference type="Proteomes" id="UP001305414"/>
    </source>
</evidence>
<protein>
    <submittedName>
        <fullName evidence="1">Uncharacterized protein</fullName>
    </submittedName>
</protein>
<dbReference type="AlphaFoldDB" id="A0AAN7UZY8"/>
<proteinExistence type="predicted"/>
<dbReference type="EMBL" id="JAWHQM010000089">
    <property type="protein sequence ID" value="KAK5637053.1"/>
    <property type="molecule type" value="Genomic_DNA"/>
</dbReference>
<keyword evidence="2" id="KW-1185">Reference proteome</keyword>
<evidence type="ECO:0000313" key="1">
    <source>
        <dbReference type="EMBL" id="KAK5637053.1"/>
    </source>
</evidence>
<reference evidence="1 2" key="1">
    <citation type="submission" date="2023-10" db="EMBL/GenBank/DDBJ databases">
        <title>Draft genome sequence of Xylaria bambusicola isolate GMP-LS, the root and basal stem rot pathogen of sugarcane in Indonesia.</title>
        <authorList>
            <person name="Selvaraj P."/>
            <person name="Muralishankar V."/>
            <person name="Muruganantham S."/>
            <person name="Sp S."/>
            <person name="Haryani S."/>
            <person name="Lau K.J.X."/>
            <person name="Naqvi N.I."/>
        </authorList>
    </citation>
    <scope>NUCLEOTIDE SEQUENCE [LARGE SCALE GENOMIC DNA]</scope>
    <source>
        <strain evidence="1">GMP-LS</strain>
    </source>
</reference>
<accession>A0AAN7UZY8</accession>
<gene>
    <name evidence="1" type="ORF">RRF57_012765</name>
</gene>
<dbReference type="Proteomes" id="UP001305414">
    <property type="component" value="Unassembled WGS sequence"/>
</dbReference>
<sequence length="59" mass="6501">MASAAVIRPDAYTAAISPDEWPATAVGHMPHEASRSTRPIWIAVHTVWDINGVWMRSES</sequence>
<comment type="caution">
    <text evidence="1">The sequence shown here is derived from an EMBL/GenBank/DDBJ whole genome shotgun (WGS) entry which is preliminary data.</text>
</comment>
<name>A0AAN7UZY8_9PEZI</name>